<evidence type="ECO:0000313" key="3">
    <source>
        <dbReference type="EMBL" id="RAJ27987.1"/>
    </source>
</evidence>
<protein>
    <submittedName>
        <fullName evidence="3">Putative secreted protein (Por secretion system target)</fullName>
    </submittedName>
</protein>
<dbReference type="RefSeq" id="WP_066430090.1">
    <property type="nucleotide sequence ID" value="NZ_LZRN01000002.1"/>
</dbReference>
<dbReference type="Gene3D" id="2.60.40.2810">
    <property type="match status" value="1"/>
</dbReference>
<gene>
    <name evidence="3" type="ORF">LX77_00562</name>
</gene>
<dbReference type="Pfam" id="PF17963">
    <property type="entry name" value="Big_9"/>
    <property type="match status" value="1"/>
</dbReference>
<dbReference type="EMBL" id="QLLQ01000001">
    <property type="protein sequence ID" value="RAJ27987.1"/>
    <property type="molecule type" value="Genomic_DNA"/>
</dbReference>
<organism evidence="3 4">
    <name type="scientific">Gelidibacter algens</name>
    <dbReference type="NCBI Taxonomy" id="49280"/>
    <lineage>
        <taxon>Bacteria</taxon>
        <taxon>Pseudomonadati</taxon>
        <taxon>Bacteroidota</taxon>
        <taxon>Flavobacteriia</taxon>
        <taxon>Flavobacteriales</taxon>
        <taxon>Flavobacteriaceae</taxon>
        <taxon>Gelidibacter</taxon>
    </lineage>
</organism>
<reference evidence="3 4" key="1">
    <citation type="submission" date="2018-06" db="EMBL/GenBank/DDBJ databases">
        <title>Genomic Encyclopedia of Archaeal and Bacterial Type Strains, Phase II (KMG-II): from individual species to whole genera.</title>
        <authorList>
            <person name="Goeker M."/>
        </authorList>
    </citation>
    <scope>NUCLEOTIDE SEQUENCE [LARGE SCALE GENOMIC DNA]</scope>
    <source>
        <strain evidence="3 4">DSM 12408</strain>
    </source>
</reference>
<dbReference type="InterPro" id="IPR026444">
    <property type="entry name" value="Secre_tail"/>
</dbReference>
<dbReference type="NCBIfam" id="NF033708">
    <property type="entry name" value="T9SS_Cterm_ChiA"/>
    <property type="match status" value="1"/>
</dbReference>
<keyword evidence="4" id="KW-1185">Reference proteome</keyword>
<evidence type="ECO:0000313" key="4">
    <source>
        <dbReference type="Proteomes" id="UP000248987"/>
    </source>
</evidence>
<dbReference type="Proteomes" id="UP000248987">
    <property type="component" value="Unassembled WGS sequence"/>
</dbReference>
<evidence type="ECO:0000256" key="2">
    <source>
        <dbReference type="SAM" id="SignalP"/>
    </source>
</evidence>
<feature type="chain" id="PRO_5030025614" evidence="2">
    <location>
        <begin position="24"/>
        <end position="1312"/>
    </location>
</feature>
<dbReference type="STRING" id="49280.A9996_01390"/>
<keyword evidence="1 2" id="KW-0732">Signal</keyword>
<proteinExistence type="predicted"/>
<name>A0A1A7R5C7_9FLAO</name>
<dbReference type="OrthoDB" id="1652165at2"/>
<feature type="signal peptide" evidence="2">
    <location>
        <begin position="1"/>
        <end position="23"/>
    </location>
</feature>
<accession>A0A1A7R5C7</accession>
<sequence>MKNFTLLFACLLPLFIFSQDDLAKWSSESYAPSITNEYVNPANTAISVSGIKMETYNYGTADTFFESSKWPTPQKSSRGPDSKKYIQFKIAPKAGFRLQVNQFNFTARTQGIPTEFKIEYSKVANFSSGVVTLRTETVSSTSYVNYTNNFPIDTVVLSNEILYVRVYVYNTNNNFHIKYDNATNTGTAFKGTVLSNTILAVNDIKNVDLNTSTSIDVFANDFAGPSGTINRITTVTTPSNGLGTVTINANNTLQFVPTTNAIGTTTFNYTITGNSSTSTATVTVKISNPIIAAWNLIKDNDVSYQISSVTASALSNNGATSLYSSLGMTLANFDGSDYQHFRFFDIKIKPKAGQSIDVSQLVFDQEQLLSGKSAGPTDYSIRYKVVTTEIPSDYDFFGSSTLLIDESISSNPAKEIPLTVSLKDNETLLIRFYANKANNYNFAGWRIKANSLKLRGTVVKPCAPPTNDNAFGDELWNGYVYTYTGNNNNFETATYIGTVKEDMIFDRNLSSGAVDGKAGTRNIPCVTPPINQFMVRYKKKMTFGPGDYNFIVGGDDGYRLSLDGGNNWVIDNWTTHSYEVTSKLINLSGEKDVVLEYFEQYGDARVSFSYRKVEGNTLVYGDNTWNVYGFNNNNTGNEILVPIENYRGFYNQSTLGVNTKDIKNNGWDQQLSPSSSEGWQGAPVSNDNFTIAHKRKGFPCGRYKIIMSEWDDKAILFIDDVEIWKVDTWYNNRNSLELGTYLLNEDSKIELRLKENYGDAGIKMELINIPYVLNATSAPSAAEVKGSALRIETNLTLSEDLEVCSCTVAAGYTLTIPEDKTLLIHENLTVEINANMVVENNGSLVQINDNAVNTGIITVRRTTAHVKRYDFTYWSAPVGSGFTLHQLSPKTLGDKYYSYNSTGGWVMHRNGNQAMEAGKGYIVRAPQDHDLKLAKKYEATFVGTPNNGIITQNIAAELYSLIGNPYPSAINADALYAENSNAITGTFYFWTHNTSPNGTNSGSHAYNYSSDDYASYNLVGGVKTTKTASGGNAPTGNIASGQSFFVTGTASGGDLKFDNAIRVKKGKNTQFFRSSDMVTPEKEAVAIEKHRLWLNISNDAGSFNETLIGYVTNATDGLDQAFDGVSFSSGNTILYSIVKDESLVIQGRALPFSDQDSVALGVKIGTAGQYTINMDQFDGLFADQNIYLFDSLTNTFHDLKATDYVFTSEIGTFNSRFQIRYVTDNTLGLDVPILSNRDVIVYPTGSQIAVKSKNLTIDTIQIYDLTGRLIFSKANVNTNEFVTSGLNIGTQVVIVKVNSDDTQSVSKKVMMN</sequence>
<comment type="caution">
    <text evidence="3">The sequence shown here is derived from an EMBL/GenBank/DDBJ whole genome shotgun (WGS) entry which is preliminary data.</text>
</comment>
<dbReference type="NCBIfam" id="TIGR04183">
    <property type="entry name" value="Por_Secre_tail"/>
    <property type="match status" value="1"/>
</dbReference>
<evidence type="ECO:0000256" key="1">
    <source>
        <dbReference type="ARBA" id="ARBA00022729"/>
    </source>
</evidence>